<proteinExistence type="predicted"/>
<evidence type="ECO:0000259" key="2">
    <source>
        <dbReference type="Pfam" id="PF11181"/>
    </source>
</evidence>
<dbReference type="EMBL" id="BJXK01000007">
    <property type="protein sequence ID" value="GEM79799.1"/>
    <property type="molecule type" value="Genomic_DNA"/>
</dbReference>
<dbReference type="AlphaFoldDB" id="A0A511QR28"/>
<dbReference type="PANTHER" id="PTHR36109">
    <property type="entry name" value="MEMBRANE PROTEIN-RELATED"/>
    <property type="match status" value="1"/>
</dbReference>
<accession>A0A511QR28</accession>
<dbReference type="RefSeq" id="WP_119009978.1">
    <property type="nucleotide sequence ID" value="NZ_BJXK01000007.1"/>
</dbReference>
<comment type="caution">
    <text evidence="3">The sequence shown here is derived from an EMBL/GenBank/DDBJ whole genome shotgun (WGS) entry which is preliminary data.</text>
</comment>
<feature type="transmembrane region" description="Helical" evidence="1">
    <location>
        <begin position="62"/>
        <end position="81"/>
    </location>
</feature>
<dbReference type="Pfam" id="PF11181">
    <property type="entry name" value="YflT"/>
    <property type="match status" value="1"/>
</dbReference>
<keyword evidence="1" id="KW-0812">Transmembrane</keyword>
<name>A0A511QR28_9VIBR</name>
<dbReference type="Proteomes" id="UP000321113">
    <property type="component" value="Unassembled WGS sequence"/>
</dbReference>
<evidence type="ECO:0000256" key="1">
    <source>
        <dbReference type="SAM" id="Phobius"/>
    </source>
</evidence>
<feature type="transmembrane region" description="Helical" evidence="1">
    <location>
        <begin position="93"/>
        <end position="120"/>
    </location>
</feature>
<dbReference type="InterPro" id="IPR025889">
    <property type="entry name" value="GSP17M-like_dom"/>
</dbReference>
<dbReference type="InterPro" id="IPR052948">
    <property type="entry name" value="Low_temp-induced_all0457"/>
</dbReference>
<keyword evidence="4" id="KW-1185">Reference proteome</keyword>
<evidence type="ECO:0000313" key="3">
    <source>
        <dbReference type="EMBL" id="GEM79799.1"/>
    </source>
</evidence>
<keyword evidence="1" id="KW-1133">Transmembrane helix</keyword>
<protein>
    <submittedName>
        <fullName evidence="3">Membrane protein</fullName>
    </submittedName>
</protein>
<dbReference type="OrthoDB" id="515952at2"/>
<gene>
    <name evidence="3" type="ORF">VSU01S_20440</name>
</gene>
<organism evidence="3 4">
    <name type="scientific">Vibrio superstes NBRC 103154</name>
    <dbReference type="NCBI Taxonomy" id="1219062"/>
    <lineage>
        <taxon>Bacteria</taxon>
        <taxon>Pseudomonadati</taxon>
        <taxon>Pseudomonadota</taxon>
        <taxon>Gammaproteobacteria</taxon>
        <taxon>Vibrionales</taxon>
        <taxon>Vibrionaceae</taxon>
        <taxon>Vibrio</taxon>
    </lineage>
</organism>
<sequence length="171" mass="17997">MKKNKIVSVVNTHAEAEEVMTTLVNSGFDVNHLSIVGKGFETQEHATGFYNMNDRVKTWGKAGALWGGVWGALLGSGMFWVPTFGALLVAGPLVTTLVGAIEGATITGGFSALGGALASIGIPKDSVIKYETAIKTDKFLIVLDLDEAEVAVAKDILSQHLVDVHQTEAAV</sequence>
<reference evidence="3 4" key="1">
    <citation type="submission" date="2019-07" db="EMBL/GenBank/DDBJ databases">
        <title>Whole genome shotgun sequence of Vibrio superstes NBRC 103154.</title>
        <authorList>
            <person name="Hosoyama A."/>
            <person name="Uohara A."/>
            <person name="Ohji S."/>
            <person name="Ichikawa N."/>
        </authorList>
    </citation>
    <scope>NUCLEOTIDE SEQUENCE [LARGE SCALE GENOMIC DNA]</scope>
    <source>
        <strain evidence="3 4">NBRC 103154</strain>
    </source>
</reference>
<keyword evidence="1" id="KW-0472">Membrane</keyword>
<feature type="domain" description="General stress protein 17M-like" evidence="2">
    <location>
        <begin position="6"/>
        <end position="74"/>
    </location>
</feature>
<dbReference type="PANTHER" id="PTHR36109:SF2">
    <property type="entry name" value="MEMBRANE PROTEIN"/>
    <property type="match status" value="1"/>
</dbReference>
<evidence type="ECO:0000313" key="4">
    <source>
        <dbReference type="Proteomes" id="UP000321113"/>
    </source>
</evidence>